<feature type="transmembrane region" description="Helical" evidence="1">
    <location>
        <begin position="341"/>
        <end position="360"/>
    </location>
</feature>
<evidence type="ECO:0000313" key="3">
    <source>
        <dbReference type="EMBL" id="GBD08880.1"/>
    </source>
</evidence>
<sequence length="883" mass="99469">MLWLLIGLKAWWEGANQPGLPREGDALLHAYRALEMARMWRAGVLYPRWAPDLAGGAGYPLFVFHAPLFPWLVAALSIGLGLSIEQAMKAVLMIATLGGSLGVYLLARRWKLSPPAAMTAGLAFGYMPFQLQQSNYPQYLAITLLPWLLIIVDGALRGGGFTRRWSLSLTVALLGLSHNLTALMGYLLALSYAFALGISRKSRGRNLRKALAAFALGLGMALPYLGPSLIEIPQVHLERARTGVYEMVHHFRSLLQLLWWAPIRDERWGNRPLILTIGLHQALLALPSFALGLPGRRRTWQVAVRWGWIAWLMMIFLMTPASRPLWAILPGLSYIQFPWRWLGPVGLIVALLIGFSVEMVKPSIRWPAAFGASLLLILGTLGFIYDGGSRVPFARATLADLHRYEREQLYPGLTATGELFPKWVEGWPEPPPDVVRAYARGEEPDRLDRRTLPPEALARTLRLGPLDQRWEIQVPHRTPVRFSVLGYPGWMVAVDGRPVPTWVEARAGWLWAEIPAGSHQVRLWFPGQWRWRLLDGIAIGIGLGWLIGSILRRRRRNLQDPPSGPPAGAPEPHGESLHWGATGVALLFLLALDLRLPYHLWRITRVPLDHPPGADLSVQTDFEGRIRLVGYQIDRWAVSPGETVRLTLWWRPLIDLDEDAHVYVHGIPADHPFAAAQAFQSDHVHPGDLPTRRWDPEKHYRDDHVLKIPYDLPPGPYRLRVGLYGGSNNRRWRAGSGEDDGVDLPQVLIVRRTVRALPSPVSFGEALQLNGGEWPGEVRASEPVELWLSWRALRPLDRTYTLFIHLVDEKGRLAAQQDRLQLTSMWPVGEDVPLRAKFPPLPPGRYRVRLGWYLWPSMEHLLVHGPSGGNPEWESPQELQVHP</sequence>
<dbReference type="EMBL" id="BEHY01000020">
    <property type="protein sequence ID" value="GBD08880.1"/>
    <property type="molecule type" value="Genomic_DNA"/>
</dbReference>
<keyword evidence="1" id="KW-0472">Membrane</keyword>
<keyword evidence="1" id="KW-1133">Transmembrane helix</keyword>
<dbReference type="InterPro" id="IPR018776">
    <property type="entry name" value="Membrane_prot_PTPS-rel_domain"/>
</dbReference>
<evidence type="ECO:0000259" key="2">
    <source>
        <dbReference type="Pfam" id="PF10131"/>
    </source>
</evidence>
<feature type="transmembrane region" description="Helical" evidence="1">
    <location>
        <begin position="306"/>
        <end position="329"/>
    </location>
</feature>
<feature type="transmembrane region" description="Helical" evidence="1">
    <location>
        <begin position="366"/>
        <end position="385"/>
    </location>
</feature>
<protein>
    <recommendedName>
        <fullName evidence="2">Membrane protein 6-pyruvoyl-tetrahydropterin synthase-related domain-containing protein</fullName>
    </recommendedName>
</protein>
<feature type="domain" description="Membrane protein 6-pyruvoyl-tetrahydropterin synthase-related" evidence="2">
    <location>
        <begin position="64"/>
        <end position="361"/>
    </location>
</feature>
<dbReference type="AlphaFoldDB" id="A0A2H5Y610"/>
<evidence type="ECO:0000313" key="4">
    <source>
        <dbReference type="Proteomes" id="UP000236642"/>
    </source>
</evidence>
<name>A0A2H5Y610_9CHLR</name>
<organism evidence="3 4">
    <name type="scientific">Candidatus Thermoflexus japonica</name>
    <dbReference type="NCBI Taxonomy" id="2035417"/>
    <lineage>
        <taxon>Bacteria</taxon>
        <taxon>Bacillati</taxon>
        <taxon>Chloroflexota</taxon>
        <taxon>Thermoflexia</taxon>
        <taxon>Thermoflexales</taxon>
        <taxon>Thermoflexaceae</taxon>
        <taxon>Thermoflexus</taxon>
    </lineage>
</organism>
<feature type="transmembrane region" description="Helical" evidence="1">
    <location>
        <begin position="57"/>
        <end position="78"/>
    </location>
</feature>
<accession>A0A2H5Y610</accession>
<dbReference type="Pfam" id="PF10131">
    <property type="entry name" value="PTPS_related"/>
    <property type="match status" value="1"/>
</dbReference>
<feature type="transmembrane region" description="Helical" evidence="1">
    <location>
        <begin position="210"/>
        <end position="230"/>
    </location>
</feature>
<gene>
    <name evidence="3" type="ORF">HRbin22_01123</name>
</gene>
<feature type="transmembrane region" description="Helical" evidence="1">
    <location>
        <begin position="136"/>
        <end position="156"/>
    </location>
</feature>
<reference evidence="4" key="1">
    <citation type="submission" date="2017-09" db="EMBL/GenBank/DDBJ databases">
        <title>Metaegenomics of thermophilic ammonia-oxidizing enrichment culture.</title>
        <authorList>
            <person name="Kato S."/>
            <person name="Suzuki K."/>
        </authorList>
    </citation>
    <scope>NUCLEOTIDE SEQUENCE [LARGE SCALE GENOMIC DNA]</scope>
</reference>
<keyword evidence="1" id="KW-0812">Transmembrane</keyword>
<feature type="transmembrane region" description="Helical" evidence="1">
    <location>
        <begin position="273"/>
        <end position="294"/>
    </location>
</feature>
<evidence type="ECO:0000256" key="1">
    <source>
        <dbReference type="SAM" id="Phobius"/>
    </source>
</evidence>
<feature type="transmembrane region" description="Helical" evidence="1">
    <location>
        <begin position="176"/>
        <end position="198"/>
    </location>
</feature>
<dbReference type="Proteomes" id="UP000236642">
    <property type="component" value="Unassembled WGS sequence"/>
</dbReference>
<proteinExistence type="predicted"/>
<comment type="caution">
    <text evidence="3">The sequence shown here is derived from an EMBL/GenBank/DDBJ whole genome shotgun (WGS) entry which is preliminary data.</text>
</comment>